<dbReference type="GO" id="GO:0030655">
    <property type="term" value="P:beta-lactam antibiotic catabolic process"/>
    <property type="evidence" value="ECO:0007669"/>
    <property type="project" value="InterPro"/>
</dbReference>
<feature type="domain" description="Beta-lactamase class A catalytic" evidence="1">
    <location>
        <begin position="16"/>
        <end position="222"/>
    </location>
</feature>
<protein>
    <submittedName>
        <fullName evidence="2">Beta-lactamase class A</fullName>
    </submittedName>
</protein>
<dbReference type="SUPFAM" id="SSF56601">
    <property type="entry name" value="beta-lactamase/transpeptidase-like"/>
    <property type="match status" value="1"/>
</dbReference>
<gene>
    <name evidence="2" type="ORF">SAMN05421804_1023</name>
</gene>
<name>A0A1G8JG27_9CLOT</name>
<dbReference type="GO" id="GO:0008800">
    <property type="term" value="F:beta-lactamase activity"/>
    <property type="evidence" value="ECO:0007669"/>
    <property type="project" value="InterPro"/>
</dbReference>
<dbReference type="InterPro" id="IPR045155">
    <property type="entry name" value="Beta-lactam_cat"/>
</dbReference>
<dbReference type="EMBL" id="FNDZ01000002">
    <property type="protein sequence ID" value="SDI30244.1"/>
    <property type="molecule type" value="Genomic_DNA"/>
</dbReference>
<sequence>MKEVRRYLEDRLGTYSFYFEDLKSGFIYGYNEHVKMTSAGCMKLPVAMAVMKDVEEGKLSLNDLVLLISRDRVEGSGILKHLNSREYTVGELILVMLVESDNTATQKLVNLIGFDELKSKFEEMGLQNTAMNDMPGSPINHTTSYDLSLCWKILKKGEYLSQEHSRYIIELLKGENKKKKTAFYLDEPLKNKIASKAGDMPGIENDTTLIELQKGDFIFTIMSQDLPNSVYGLVSLAKSGKMIWDGITYNWK</sequence>
<dbReference type="AlphaFoldDB" id="A0A1G8JG27"/>
<evidence type="ECO:0000313" key="2">
    <source>
        <dbReference type="EMBL" id="SDI30244.1"/>
    </source>
</evidence>
<dbReference type="InterPro" id="IPR012338">
    <property type="entry name" value="Beta-lactam/transpept-like"/>
</dbReference>
<dbReference type="Proteomes" id="UP000183255">
    <property type="component" value="Unassembled WGS sequence"/>
</dbReference>
<dbReference type="PANTHER" id="PTHR35333:SF3">
    <property type="entry name" value="BETA-LACTAMASE-TYPE TRANSPEPTIDASE FOLD CONTAINING PROTEIN"/>
    <property type="match status" value="1"/>
</dbReference>
<dbReference type="Pfam" id="PF13354">
    <property type="entry name" value="Beta-lactamase2"/>
    <property type="match status" value="1"/>
</dbReference>
<reference evidence="2 3" key="1">
    <citation type="submission" date="2016-10" db="EMBL/GenBank/DDBJ databases">
        <authorList>
            <person name="de Groot N.N."/>
        </authorList>
    </citation>
    <scope>NUCLEOTIDE SEQUENCE [LARGE SCALE GENOMIC DNA]</scope>
    <source>
        <strain evidence="2 3">CGMCC 1.5058</strain>
    </source>
</reference>
<dbReference type="PANTHER" id="PTHR35333">
    <property type="entry name" value="BETA-LACTAMASE"/>
    <property type="match status" value="1"/>
</dbReference>
<dbReference type="GO" id="GO:0046677">
    <property type="term" value="P:response to antibiotic"/>
    <property type="evidence" value="ECO:0007669"/>
    <property type="project" value="InterPro"/>
</dbReference>
<evidence type="ECO:0000313" key="3">
    <source>
        <dbReference type="Proteomes" id="UP000183255"/>
    </source>
</evidence>
<accession>A0A1G8JG27</accession>
<dbReference type="InterPro" id="IPR000871">
    <property type="entry name" value="Beta-lactam_class-A"/>
</dbReference>
<dbReference type="RefSeq" id="WP_031577091.1">
    <property type="nucleotide sequence ID" value="NZ_FNDZ01000002.1"/>
</dbReference>
<proteinExistence type="predicted"/>
<evidence type="ECO:0000259" key="1">
    <source>
        <dbReference type="Pfam" id="PF13354"/>
    </source>
</evidence>
<organism evidence="2 3">
    <name type="scientific">Proteiniclasticum ruminis</name>
    <dbReference type="NCBI Taxonomy" id="398199"/>
    <lineage>
        <taxon>Bacteria</taxon>
        <taxon>Bacillati</taxon>
        <taxon>Bacillota</taxon>
        <taxon>Clostridia</taxon>
        <taxon>Eubacteriales</taxon>
        <taxon>Clostridiaceae</taxon>
        <taxon>Proteiniclasticum</taxon>
    </lineage>
</organism>
<dbReference type="Gene3D" id="3.40.710.10">
    <property type="entry name" value="DD-peptidase/beta-lactamase superfamily"/>
    <property type="match status" value="1"/>
</dbReference>